<dbReference type="Pfam" id="PF02994">
    <property type="entry name" value="Transposase_22"/>
    <property type="match status" value="1"/>
</dbReference>
<evidence type="ECO:0000313" key="4">
    <source>
        <dbReference type="Proteomes" id="UP000475037"/>
    </source>
</evidence>
<organism evidence="3 4">
    <name type="scientific">Crocuta crocuta</name>
    <name type="common">Spotted hyena</name>
    <dbReference type="NCBI Taxonomy" id="9678"/>
    <lineage>
        <taxon>Eukaryota</taxon>
        <taxon>Metazoa</taxon>
        <taxon>Chordata</taxon>
        <taxon>Craniata</taxon>
        <taxon>Vertebrata</taxon>
        <taxon>Euteleostomi</taxon>
        <taxon>Mammalia</taxon>
        <taxon>Eutheria</taxon>
        <taxon>Laurasiatheria</taxon>
        <taxon>Carnivora</taxon>
        <taxon>Feliformia</taxon>
        <taxon>Hyaenidae</taxon>
        <taxon>Crocuta</taxon>
    </lineage>
</organism>
<evidence type="ECO:0000313" key="3">
    <source>
        <dbReference type="EMBL" id="KAF0872186.1"/>
    </source>
</evidence>
<gene>
    <name evidence="3" type="primary">L1re1_156</name>
    <name evidence="3" type="ORF">FOF47_R04943</name>
</gene>
<keyword evidence="4" id="KW-1185">Reference proteome</keyword>
<feature type="non-terminal residue" evidence="3">
    <location>
        <position position="1"/>
    </location>
</feature>
<feature type="non-terminal residue" evidence="3">
    <location>
        <position position="190"/>
    </location>
</feature>
<feature type="coiled-coil region" evidence="1">
    <location>
        <begin position="60"/>
        <end position="125"/>
    </location>
</feature>
<dbReference type="PANTHER" id="PTHR11505">
    <property type="entry name" value="L1 TRANSPOSABLE ELEMENT-RELATED"/>
    <property type="match status" value="1"/>
</dbReference>
<reference evidence="3 4" key="1">
    <citation type="submission" date="2019-11" db="EMBL/GenBank/DDBJ databases">
        <authorList>
            <person name="Yang C."/>
            <person name="Li F."/>
        </authorList>
    </citation>
    <scope>NUCLEOTIDE SEQUENCE [LARGE SCALE GENOMIC DNA]</scope>
    <source>
        <strain evidence="3">KB4526</strain>
        <tissue evidence="3">Muscle</tissue>
    </source>
</reference>
<dbReference type="AlphaFoldDB" id="A0A6G1A8V8"/>
<evidence type="ECO:0000256" key="1">
    <source>
        <dbReference type="SAM" id="Coils"/>
    </source>
</evidence>
<dbReference type="Proteomes" id="UP000475037">
    <property type="component" value="Unassembled WGS sequence"/>
</dbReference>
<feature type="domain" description="L1 transposable element RRM" evidence="2">
    <location>
        <begin position="132"/>
        <end position="187"/>
    </location>
</feature>
<keyword evidence="1" id="KW-0175">Coiled coil</keyword>
<proteinExistence type="predicted"/>
<evidence type="ECO:0000259" key="2">
    <source>
        <dbReference type="Pfam" id="PF02994"/>
    </source>
</evidence>
<comment type="caution">
    <text evidence="3">The sequence shown here is derived from an EMBL/GenBank/DDBJ whole genome shotgun (WGS) entry which is preliminary data.</text>
</comment>
<dbReference type="Gene3D" id="3.30.70.1820">
    <property type="entry name" value="L1 transposable element, RRM domain"/>
    <property type="match status" value="1"/>
</dbReference>
<dbReference type="InterPro" id="IPR043636">
    <property type="entry name" value="L1_RRM_dom"/>
</dbReference>
<dbReference type="EMBL" id="VOAJ01006367">
    <property type="protein sequence ID" value="KAF0872186.1"/>
    <property type="molecule type" value="Genomic_DNA"/>
</dbReference>
<accession>A0A6G1A8V8</accession>
<name>A0A6G1A8V8_CROCR</name>
<protein>
    <submittedName>
        <fullName evidence="3">LORF1 protein</fullName>
    </submittedName>
</protein>
<dbReference type="InterPro" id="IPR004244">
    <property type="entry name" value="Transposase_22"/>
</dbReference>
<dbReference type="Gene3D" id="1.20.5.390">
    <property type="entry name" value="L1 transposable element, trimerization domain"/>
    <property type="match status" value="1"/>
</dbReference>
<sequence length="190" mass="22045">MTKRKNSPPNKFQEELTAKELLKTDITNITEQQFRTIVIKLIAGLEKSMEDIRETIATKTMELKNSCDELKNAINEIHDKMEAYNAWTEEAERRISNLEDTIIEKEEAEKKRDKLVQQHERRVQELSDTIKRNNIHIIGIPEEEERGKGAEGALEQIIAENLPNLGREVDVEIQEAQRTLLRRNLNRSSA</sequence>